<evidence type="ECO:0000313" key="10">
    <source>
        <dbReference type="EMBL" id="MST85851.1"/>
    </source>
</evidence>
<evidence type="ECO:0000256" key="7">
    <source>
        <dbReference type="PROSITE-ProRule" id="PRU01360"/>
    </source>
</evidence>
<dbReference type="Gene3D" id="2.60.40.1120">
    <property type="entry name" value="Carboxypeptidase-like, regulatory domain"/>
    <property type="match status" value="1"/>
</dbReference>
<dbReference type="Gene3D" id="2.40.170.20">
    <property type="entry name" value="TonB-dependent receptor, beta-barrel domain"/>
    <property type="match status" value="1"/>
</dbReference>
<dbReference type="FunFam" id="2.60.40.1120:FF:000003">
    <property type="entry name" value="Outer membrane protein Omp121"/>
    <property type="match status" value="1"/>
</dbReference>
<feature type="domain" description="TonB-dependent receptor plug" evidence="9">
    <location>
        <begin position="118"/>
        <end position="223"/>
    </location>
</feature>
<keyword evidence="10" id="KW-0675">Receptor</keyword>
<keyword evidence="3 7" id="KW-1134">Transmembrane beta strand</keyword>
<comment type="similarity">
    <text evidence="7">Belongs to the TonB-dependent receptor family.</text>
</comment>
<comment type="subcellular location">
    <subcellularLocation>
        <location evidence="1 7">Cell outer membrane</location>
        <topology evidence="1 7">Multi-pass membrane protein</topology>
    </subcellularLocation>
</comment>
<keyword evidence="4 7" id="KW-0812">Transmembrane</keyword>
<reference evidence="10 11" key="1">
    <citation type="submission" date="2019-08" db="EMBL/GenBank/DDBJ databases">
        <title>In-depth cultivation of the pig gut microbiome towards novel bacterial diversity and tailored functional studies.</title>
        <authorList>
            <person name="Wylensek D."/>
            <person name="Hitch T.C.A."/>
            <person name="Clavel T."/>
        </authorList>
    </citation>
    <scope>NUCLEOTIDE SEQUENCE [LARGE SCALE GENOMIC DNA]</scope>
    <source>
        <strain evidence="10 11">LKV-178-WT-2A</strain>
    </source>
</reference>
<dbReference type="RefSeq" id="WP_154535451.1">
    <property type="nucleotide sequence ID" value="NZ_VUNG01000057.1"/>
</dbReference>
<evidence type="ECO:0000313" key="11">
    <source>
        <dbReference type="Proteomes" id="UP000438914"/>
    </source>
</evidence>
<evidence type="ECO:0000256" key="5">
    <source>
        <dbReference type="ARBA" id="ARBA00023136"/>
    </source>
</evidence>
<dbReference type="Gene3D" id="2.170.130.10">
    <property type="entry name" value="TonB-dependent receptor, plug domain"/>
    <property type="match status" value="1"/>
</dbReference>
<dbReference type="InterPro" id="IPR036942">
    <property type="entry name" value="Beta-barrel_TonB_sf"/>
</dbReference>
<dbReference type="AlphaFoldDB" id="A0A7K0KIV7"/>
<dbReference type="GO" id="GO:0009279">
    <property type="term" value="C:cell outer membrane"/>
    <property type="evidence" value="ECO:0007669"/>
    <property type="project" value="UniProtKB-SubCell"/>
</dbReference>
<dbReference type="InterPro" id="IPR008969">
    <property type="entry name" value="CarboxyPept-like_regulatory"/>
</dbReference>
<dbReference type="Pfam" id="PF13715">
    <property type="entry name" value="CarbopepD_reg_2"/>
    <property type="match status" value="1"/>
</dbReference>
<evidence type="ECO:0000256" key="3">
    <source>
        <dbReference type="ARBA" id="ARBA00022452"/>
    </source>
</evidence>
<evidence type="ECO:0000256" key="4">
    <source>
        <dbReference type="ARBA" id="ARBA00022692"/>
    </source>
</evidence>
<accession>A0A7K0KIV7</accession>
<dbReference type="NCBIfam" id="TIGR04057">
    <property type="entry name" value="SusC_RagA_signa"/>
    <property type="match status" value="1"/>
</dbReference>
<dbReference type="NCBIfam" id="TIGR04056">
    <property type="entry name" value="OMP_RagA_SusC"/>
    <property type="match status" value="1"/>
</dbReference>
<keyword evidence="8" id="KW-0732">Signal</keyword>
<proteinExistence type="inferred from homology"/>
<dbReference type="InterPro" id="IPR023997">
    <property type="entry name" value="TonB-dep_OMP_SusC/RagA_CS"/>
</dbReference>
<dbReference type="InterPro" id="IPR012910">
    <property type="entry name" value="Plug_dom"/>
</dbReference>
<name>A0A7K0KIV7_9BACT</name>
<dbReference type="SUPFAM" id="SSF56935">
    <property type="entry name" value="Porins"/>
    <property type="match status" value="1"/>
</dbReference>
<dbReference type="FunFam" id="2.170.130.10:FF:000009">
    <property type="entry name" value="SusC/RagA family TonB-linked outer membrane protein"/>
    <property type="match status" value="1"/>
</dbReference>
<evidence type="ECO:0000256" key="8">
    <source>
        <dbReference type="SAM" id="SignalP"/>
    </source>
</evidence>
<dbReference type="InterPro" id="IPR023996">
    <property type="entry name" value="TonB-dep_OMP_SusC/RagA"/>
</dbReference>
<dbReference type="Pfam" id="PF07715">
    <property type="entry name" value="Plug"/>
    <property type="match status" value="1"/>
</dbReference>
<dbReference type="InterPro" id="IPR037066">
    <property type="entry name" value="Plug_dom_sf"/>
</dbReference>
<dbReference type="Proteomes" id="UP000438914">
    <property type="component" value="Unassembled WGS sequence"/>
</dbReference>
<evidence type="ECO:0000256" key="1">
    <source>
        <dbReference type="ARBA" id="ARBA00004571"/>
    </source>
</evidence>
<keyword evidence="11" id="KW-1185">Reference proteome</keyword>
<keyword evidence="6 7" id="KW-0998">Cell outer membrane</keyword>
<dbReference type="EMBL" id="VUNG01000057">
    <property type="protein sequence ID" value="MST85851.1"/>
    <property type="molecule type" value="Genomic_DNA"/>
</dbReference>
<sequence length="1000" mass="110426">MHKMRIHRRVVLGLFSAMLSLDISAQNIQVHGVVKDTNGETIIGASVVQKGTKNATVTDLNGAFTLSVPANSTLSFTYMGYKEKDVPLNGKNNVDIVLAEDNQQLSEVVVVGYGTMRKRDLTGAVGSLANKDLKDQPVANLGQALQGKVSGLQVIDAGKPGDNVSIKIRGLGSINNCDPLVVIDGVPTDLGLNNLNMADVERIDVLKDASATAIYGSRGANGVILITTMKGKDGRGHLILNMNLSAQNATKKPHLLNASEYAALSNDMMINSGNAANPLWTDPTTLGQGTNWVDEMFRTGYLQNYTLSYTGGSDKINYYVSGGFQKQTGTVRSVSYRRYTFQDNLDAQVLDWLKVSTNLSMSADLKEQGSYDLGSTYRALPVLPVKDDDGNWSGPEGNSLWYGSTRNPVGPTETDSQKTKGYNLLGNISGEATLTSWLKFKTTFGLDAKFWDYDNFTPAYKWKPTPVDQASRYQGNNKSFTYLWDNYFTFDHTFGGAHHLNVMAGTSAQWNNYNYLNAQKNIFTFENVHEMDNGQKMESMGGNTTEWSLFSYMARVNYDYMNRYLVTATIRRDGSSRFGRSHRWGTFPSVSLAWRLTEEKWYKPNRILSDLKIRAGYGQTGSQASVGNYGYLATYNTSVYPLGTDGTEQTALISTTLSNPDIHWETVAQTNIGFDAALFDSRVMLTVDAYLKKTSDMLVKASIPITSGFEDTSTTYTNAGKVTNKGIEVSLHTINFKESQAHPGWETSLSYTYNRNKIDDLNSSVPYYINQINNSYVTMLAKDYPINVFYGYVTDGIFQNQEEVKEHAVQTGAEPGDIRFRDLNNDGVINEKDRTVIGNPNPAHLFSMNNIVSWKGLELSVYLQGVAGNKIFNANNIDLTGMSAAYNQLTDVLGRWHGEGTSTSIPRAVYGDPNGNNRVSDRYVESGSYLRLKNISLSYNLPATWLRALSLSSARLVFSCENVATITGYSGFDPEVGVNGIDLSNYPISRTFNFGINLNF</sequence>
<dbReference type="PROSITE" id="PS52016">
    <property type="entry name" value="TONB_DEPENDENT_REC_3"/>
    <property type="match status" value="1"/>
</dbReference>
<organism evidence="10 11">
    <name type="scientific">Hallella mizrahii</name>
    <dbReference type="NCBI Taxonomy" id="2606637"/>
    <lineage>
        <taxon>Bacteria</taxon>
        <taxon>Pseudomonadati</taxon>
        <taxon>Bacteroidota</taxon>
        <taxon>Bacteroidia</taxon>
        <taxon>Bacteroidales</taxon>
        <taxon>Prevotellaceae</taxon>
        <taxon>Hallella</taxon>
    </lineage>
</organism>
<dbReference type="SUPFAM" id="SSF49464">
    <property type="entry name" value="Carboxypeptidase regulatory domain-like"/>
    <property type="match status" value="1"/>
</dbReference>
<keyword evidence="5 7" id="KW-0472">Membrane</keyword>
<evidence type="ECO:0000256" key="2">
    <source>
        <dbReference type="ARBA" id="ARBA00022448"/>
    </source>
</evidence>
<gene>
    <name evidence="10" type="ORF">FYJ73_14450</name>
</gene>
<protein>
    <submittedName>
        <fullName evidence="10">TonB-dependent receptor</fullName>
    </submittedName>
</protein>
<keyword evidence="2 7" id="KW-0813">Transport</keyword>
<evidence type="ECO:0000259" key="9">
    <source>
        <dbReference type="Pfam" id="PF07715"/>
    </source>
</evidence>
<feature type="signal peptide" evidence="8">
    <location>
        <begin position="1"/>
        <end position="25"/>
    </location>
</feature>
<dbReference type="InterPro" id="IPR039426">
    <property type="entry name" value="TonB-dep_rcpt-like"/>
</dbReference>
<evidence type="ECO:0000256" key="6">
    <source>
        <dbReference type="ARBA" id="ARBA00023237"/>
    </source>
</evidence>
<comment type="caution">
    <text evidence="10">The sequence shown here is derived from an EMBL/GenBank/DDBJ whole genome shotgun (WGS) entry which is preliminary data.</text>
</comment>
<feature type="chain" id="PRO_5029720150" evidence="8">
    <location>
        <begin position="26"/>
        <end position="1000"/>
    </location>
</feature>